<gene>
    <name evidence="1" type="ORF">ONZ52_10765</name>
</gene>
<sequence length="190" mass="21618">MIKRGGYLSLLSLTLTRGSIVVSYDQIDAHENIRDFQSSEIDWIVSIGMVSEGTDIPRLQVCAYLSNVRTELYFRQVLGRILRINKKIDEPCSMIAFAEPKLIEYSERINQDLPEDSMRIKVLEEQALVKNADANTLARGSEKNNFITMKTTSSSHTHSFDRLHDIASEASYSVKMAFCKDSYRTKILSL</sequence>
<accession>A0ABT3KFU3</accession>
<keyword evidence="2" id="KW-1185">Reference proteome</keyword>
<dbReference type="RefSeq" id="WP_265219430.1">
    <property type="nucleotide sequence ID" value="NZ_JAPEUL010000007.1"/>
</dbReference>
<dbReference type="Gene3D" id="3.40.50.300">
    <property type="entry name" value="P-loop containing nucleotide triphosphate hydrolases"/>
    <property type="match status" value="1"/>
</dbReference>
<dbReference type="InterPro" id="IPR027417">
    <property type="entry name" value="P-loop_NTPase"/>
</dbReference>
<protein>
    <recommendedName>
        <fullName evidence="3">Helicase C-terminal domain-containing protein</fullName>
    </recommendedName>
</protein>
<dbReference type="Proteomes" id="UP001431181">
    <property type="component" value="Unassembled WGS sequence"/>
</dbReference>
<dbReference type="PANTHER" id="PTHR47396:SF1">
    <property type="entry name" value="ATP-DEPENDENT HELICASE IRC3-RELATED"/>
    <property type="match status" value="1"/>
</dbReference>
<dbReference type="PANTHER" id="PTHR47396">
    <property type="entry name" value="TYPE I RESTRICTION ENZYME ECOKI R PROTEIN"/>
    <property type="match status" value="1"/>
</dbReference>
<comment type="caution">
    <text evidence="1">The sequence shown here is derived from an EMBL/GenBank/DDBJ whole genome shotgun (WGS) entry which is preliminary data.</text>
</comment>
<evidence type="ECO:0000313" key="1">
    <source>
        <dbReference type="EMBL" id="MCW4629418.1"/>
    </source>
</evidence>
<dbReference type="EMBL" id="JAPEUL010000007">
    <property type="protein sequence ID" value="MCW4629418.1"/>
    <property type="molecule type" value="Genomic_DNA"/>
</dbReference>
<proteinExistence type="predicted"/>
<name>A0ABT3KFU3_9GAMM</name>
<reference evidence="1" key="1">
    <citation type="submission" date="2022-11" db="EMBL/GenBank/DDBJ databases">
        <title>Marinomonas sp. nov., isolated from marine algae.</title>
        <authorList>
            <person name="Choi D.G."/>
            <person name="Kim J.M."/>
            <person name="Lee J.K."/>
            <person name="Baek J.H."/>
            <person name="Jeon C.O."/>
        </authorList>
    </citation>
    <scope>NUCLEOTIDE SEQUENCE</scope>
    <source>
        <strain evidence="1">KJ51-3</strain>
    </source>
</reference>
<dbReference type="InterPro" id="IPR050742">
    <property type="entry name" value="Helicase_Restrict-Modif_Enz"/>
</dbReference>
<dbReference type="SUPFAM" id="SSF52540">
    <property type="entry name" value="P-loop containing nucleoside triphosphate hydrolases"/>
    <property type="match status" value="1"/>
</dbReference>
<evidence type="ECO:0008006" key="3">
    <source>
        <dbReference type="Google" id="ProtNLM"/>
    </source>
</evidence>
<organism evidence="1 2">
    <name type="scientific">Marinomonas rhodophyticola</name>
    <dbReference type="NCBI Taxonomy" id="2992803"/>
    <lineage>
        <taxon>Bacteria</taxon>
        <taxon>Pseudomonadati</taxon>
        <taxon>Pseudomonadota</taxon>
        <taxon>Gammaproteobacteria</taxon>
        <taxon>Oceanospirillales</taxon>
        <taxon>Oceanospirillaceae</taxon>
        <taxon>Marinomonas</taxon>
    </lineage>
</organism>
<evidence type="ECO:0000313" key="2">
    <source>
        <dbReference type="Proteomes" id="UP001431181"/>
    </source>
</evidence>